<dbReference type="EMBL" id="GIFC01001692">
    <property type="protein sequence ID" value="MXU83775.1"/>
    <property type="molecule type" value="Transcribed_RNA"/>
</dbReference>
<name>A0A6B0U5F9_IXORI</name>
<proteinExistence type="predicted"/>
<reference evidence="1" key="1">
    <citation type="submission" date="2019-12" db="EMBL/GenBank/DDBJ databases">
        <title>An insight into the sialome of adult female Ixodes ricinus ticks feeding for 6 days.</title>
        <authorList>
            <person name="Perner J."/>
            <person name="Ribeiro J.M.C."/>
        </authorList>
    </citation>
    <scope>NUCLEOTIDE SEQUENCE</scope>
    <source>
        <strain evidence="1">Semi-engorged</strain>
        <tissue evidence="1">Salivary glands</tissue>
    </source>
</reference>
<sequence>MWRLFTRLPLQSSRCSARCPGVAGCWLFLQTAFHPQYYCCMLLDVCRLRASTLLISHDQAYLPRRSACQTCTSSLLL</sequence>
<accession>A0A6B0U5F9</accession>
<evidence type="ECO:0000313" key="1">
    <source>
        <dbReference type="EMBL" id="MXU83775.1"/>
    </source>
</evidence>
<dbReference type="AlphaFoldDB" id="A0A6B0U5F9"/>
<protein>
    <submittedName>
        <fullName evidence="1">Uncharacterized protein</fullName>
    </submittedName>
</protein>
<organism evidence="1">
    <name type="scientific">Ixodes ricinus</name>
    <name type="common">Common tick</name>
    <name type="synonym">Acarus ricinus</name>
    <dbReference type="NCBI Taxonomy" id="34613"/>
    <lineage>
        <taxon>Eukaryota</taxon>
        <taxon>Metazoa</taxon>
        <taxon>Ecdysozoa</taxon>
        <taxon>Arthropoda</taxon>
        <taxon>Chelicerata</taxon>
        <taxon>Arachnida</taxon>
        <taxon>Acari</taxon>
        <taxon>Parasitiformes</taxon>
        <taxon>Ixodida</taxon>
        <taxon>Ixodoidea</taxon>
        <taxon>Ixodidae</taxon>
        <taxon>Ixodinae</taxon>
        <taxon>Ixodes</taxon>
    </lineage>
</organism>